<protein>
    <submittedName>
        <fullName evidence="3">ComF family protein</fullName>
    </submittedName>
</protein>
<dbReference type="AlphaFoldDB" id="A0AAE3VFL3"/>
<dbReference type="InterPro" id="IPR000836">
    <property type="entry name" value="PRTase_dom"/>
</dbReference>
<reference evidence="3" key="1">
    <citation type="submission" date="2023-07" db="EMBL/GenBank/DDBJ databases">
        <title>Genomic Encyclopedia of Type Strains, Phase IV (KMG-IV): sequencing the most valuable type-strain genomes for metagenomic binning, comparative biology and taxonomic classification.</title>
        <authorList>
            <person name="Goeker M."/>
        </authorList>
    </citation>
    <scope>NUCLEOTIDE SEQUENCE</scope>
    <source>
        <strain evidence="3">DSM 24202</strain>
    </source>
</reference>
<dbReference type="Gene3D" id="3.40.50.2020">
    <property type="match status" value="1"/>
</dbReference>
<dbReference type="SUPFAM" id="SSF53271">
    <property type="entry name" value="PRTase-like"/>
    <property type="match status" value="1"/>
</dbReference>
<evidence type="ECO:0000256" key="1">
    <source>
        <dbReference type="ARBA" id="ARBA00008007"/>
    </source>
</evidence>
<name>A0AAE3VFL3_9BACT</name>
<evidence type="ECO:0000259" key="2">
    <source>
        <dbReference type="Pfam" id="PF00156"/>
    </source>
</evidence>
<keyword evidence="4" id="KW-1185">Reference proteome</keyword>
<dbReference type="PANTHER" id="PTHR47505:SF1">
    <property type="entry name" value="DNA UTILIZATION PROTEIN YHGH"/>
    <property type="match status" value="1"/>
</dbReference>
<dbReference type="InterPro" id="IPR029057">
    <property type="entry name" value="PRTase-like"/>
</dbReference>
<sequence length="244" mass="26200">MTSIAGTIITACGGICRSVADIAVPPLCPLCKAELSCGPRRLCTACEQLLPCLPERRCPGCGGANDSYLDLCRDCLECGGRPWAAAVSAFPFAGQLREAVHAFKYQRQTSLAPFLAGAMADAWRRYGAAPDLIVPVPLHWLREISRGYNQAGLLAQCLGRELRRPAVNALRRRRRTSQQARLHYEERLKNISGAFMVKKPSIIVGKSLLLVDDVFTTGATLSAATTALLAAGAAAVYVITAARD</sequence>
<dbReference type="InterPro" id="IPR051910">
    <property type="entry name" value="ComF/GntX_DNA_util-trans"/>
</dbReference>
<evidence type="ECO:0000313" key="4">
    <source>
        <dbReference type="Proteomes" id="UP001238163"/>
    </source>
</evidence>
<dbReference type="PANTHER" id="PTHR47505">
    <property type="entry name" value="DNA UTILIZATION PROTEIN YHGH"/>
    <property type="match status" value="1"/>
</dbReference>
<dbReference type="RefSeq" id="WP_307261011.1">
    <property type="nucleotide sequence ID" value="NZ_JAUSVL010000001.1"/>
</dbReference>
<accession>A0AAE3VFL3</accession>
<proteinExistence type="inferred from homology"/>
<comment type="similarity">
    <text evidence="1">Belongs to the ComF/GntX family.</text>
</comment>
<organism evidence="3 4">
    <name type="scientific">Oligosphaera ethanolica</name>
    <dbReference type="NCBI Taxonomy" id="760260"/>
    <lineage>
        <taxon>Bacteria</taxon>
        <taxon>Pseudomonadati</taxon>
        <taxon>Lentisphaerota</taxon>
        <taxon>Oligosphaeria</taxon>
        <taxon>Oligosphaerales</taxon>
        <taxon>Oligosphaeraceae</taxon>
        <taxon>Oligosphaera</taxon>
    </lineage>
</organism>
<dbReference type="EMBL" id="JAUSVL010000001">
    <property type="protein sequence ID" value="MDQ0289565.1"/>
    <property type="molecule type" value="Genomic_DNA"/>
</dbReference>
<gene>
    <name evidence="3" type="ORF">J3R75_001672</name>
</gene>
<comment type="caution">
    <text evidence="3">The sequence shown here is derived from an EMBL/GenBank/DDBJ whole genome shotgun (WGS) entry which is preliminary data.</text>
</comment>
<dbReference type="CDD" id="cd06223">
    <property type="entry name" value="PRTases_typeI"/>
    <property type="match status" value="1"/>
</dbReference>
<evidence type="ECO:0000313" key="3">
    <source>
        <dbReference type="EMBL" id="MDQ0289565.1"/>
    </source>
</evidence>
<feature type="domain" description="Phosphoribosyltransferase" evidence="2">
    <location>
        <begin position="146"/>
        <end position="241"/>
    </location>
</feature>
<dbReference type="Pfam" id="PF00156">
    <property type="entry name" value="Pribosyltran"/>
    <property type="match status" value="1"/>
</dbReference>
<dbReference type="Proteomes" id="UP001238163">
    <property type="component" value="Unassembled WGS sequence"/>
</dbReference>